<dbReference type="Pfam" id="PF01042">
    <property type="entry name" value="Ribonuc_L-PSP"/>
    <property type="match status" value="1"/>
</dbReference>
<reference evidence="1" key="1">
    <citation type="submission" date="2014-11" db="EMBL/GenBank/DDBJ databases">
        <authorList>
            <person name="Malar M.C."/>
            <person name="Sen D."/>
            <person name="Tripathy S."/>
        </authorList>
    </citation>
    <scope>NUCLEOTIDE SEQUENCE</scope>
    <source>
        <strain evidence="1">BDU141951</strain>
    </source>
</reference>
<accession>A0A0C1UWP1</accession>
<dbReference type="InterPro" id="IPR035959">
    <property type="entry name" value="RutC-like_sf"/>
</dbReference>
<sequence length="133" mass="14481">MTKMQRVLSGSPWEAKVGYCRAVRSGNQIFISGTAPSDGQGGTFAPGDAYAQTKRCFEIIESALQELGADLSHIVRTRLYITDFDYWEDFARAHQELFGDHPPASCMVAIAGLVNPDMLIEVEADAIAPDVAD</sequence>
<name>A0A0C1UWP1_9CYAN</name>
<dbReference type="PANTHER" id="PTHR43857:SF1">
    <property type="entry name" value="YJGH FAMILY PROTEIN"/>
    <property type="match status" value="1"/>
</dbReference>
<dbReference type="SUPFAM" id="SSF55298">
    <property type="entry name" value="YjgF-like"/>
    <property type="match status" value="1"/>
</dbReference>
<dbReference type="Gene3D" id="3.30.1330.40">
    <property type="entry name" value="RutC-like"/>
    <property type="match status" value="1"/>
</dbReference>
<dbReference type="EMBL" id="JTHE02000002">
    <property type="protein sequence ID" value="NEV65512.1"/>
    <property type="molecule type" value="Genomic_DNA"/>
</dbReference>
<gene>
    <name evidence="1" type="ORF">QQ91_000090</name>
</gene>
<comment type="caution">
    <text evidence="1">The sequence shown here is derived from an EMBL/GenBank/DDBJ whole genome shotgun (WGS) entry which is preliminary data.</text>
</comment>
<evidence type="ECO:0000313" key="1">
    <source>
        <dbReference type="EMBL" id="NEV65512.1"/>
    </source>
</evidence>
<dbReference type="PANTHER" id="PTHR43857">
    <property type="entry name" value="BLR7761 PROTEIN"/>
    <property type="match status" value="1"/>
</dbReference>
<reference evidence="1" key="3">
    <citation type="submission" date="2020-02" db="EMBL/GenBank/DDBJ databases">
        <authorList>
            <person name="Sarangi A.N."/>
            <person name="Ghosh S."/>
            <person name="Mukherjee M."/>
            <person name="Tripathy S."/>
        </authorList>
    </citation>
    <scope>NUCLEOTIDE SEQUENCE</scope>
    <source>
        <strain evidence="1">BDU141951</strain>
    </source>
</reference>
<dbReference type="InterPro" id="IPR006175">
    <property type="entry name" value="YjgF/YER057c/UK114"/>
</dbReference>
<dbReference type="CDD" id="cd06154">
    <property type="entry name" value="YjgF_YER057c_UK114_like_6"/>
    <property type="match status" value="1"/>
</dbReference>
<reference evidence="1" key="2">
    <citation type="journal article" date="2015" name="Genome Announc.">
        <title>Draft Genome Sequence of Filamentous Marine Cyanobacterium Lyngbya confervoides Strain BDU141951.</title>
        <authorList>
            <person name="Chandrababunaidu M.M."/>
            <person name="Sen D."/>
            <person name="Tripathy S."/>
        </authorList>
    </citation>
    <scope>NUCLEOTIDE SEQUENCE</scope>
    <source>
        <strain evidence="1">BDU141951</strain>
    </source>
</reference>
<proteinExistence type="predicted"/>
<protein>
    <submittedName>
        <fullName evidence="1">RidA family protein</fullName>
    </submittedName>
</protein>
<dbReference type="AlphaFoldDB" id="A0A0C1UWP1"/>
<organism evidence="1">
    <name type="scientific">Lyngbya confervoides BDU141951</name>
    <dbReference type="NCBI Taxonomy" id="1574623"/>
    <lineage>
        <taxon>Bacteria</taxon>
        <taxon>Bacillati</taxon>
        <taxon>Cyanobacteriota</taxon>
        <taxon>Cyanophyceae</taxon>
        <taxon>Oscillatoriophycideae</taxon>
        <taxon>Oscillatoriales</taxon>
        <taxon>Microcoleaceae</taxon>
        <taxon>Lyngbya</taxon>
    </lineage>
</organism>